<feature type="region of interest" description="Disordered" evidence="1">
    <location>
        <begin position="19"/>
        <end position="43"/>
    </location>
</feature>
<evidence type="ECO:0000313" key="2">
    <source>
        <dbReference type="EMBL" id="KAJ7628749.1"/>
    </source>
</evidence>
<proteinExistence type="predicted"/>
<name>A0AAD7FMI9_9AGAR</name>
<protein>
    <submittedName>
        <fullName evidence="2">Uncharacterized protein</fullName>
    </submittedName>
</protein>
<reference evidence="2" key="1">
    <citation type="submission" date="2023-03" db="EMBL/GenBank/DDBJ databases">
        <title>Massive genome expansion in bonnet fungi (Mycena s.s.) driven by repeated elements and novel gene families across ecological guilds.</title>
        <authorList>
            <consortium name="Lawrence Berkeley National Laboratory"/>
            <person name="Harder C.B."/>
            <person name="Miyauchi S."/>
            <person name="Viragh M."/>
            <person name="Kuo A."/>
            <person name="Thoen E."/>
            <person name="Andreopoulos B."/>
            <person name="Lu D."/>
            <person name="Skrede I."/>
            <person name="Drula E."/>
            <person name="Henrissat B."/>
            <person name="Morin E."/>
            <person name="Kohler A."/>
            <person name="Barry K."/>
            <person name="LaButti K."/>
            <person name="Morin E."/>
            <person name="Salamov A."/>
            <person name="Lipzen A."/>
            <person name="Mereny Z."/>
            <person name="Hegedus B."/>
            <person name="Baldrian P."/>
            <person name="Stursova M."/>
            <person name="Weitz H."/>
            <person name="Taylor A."/>
            <person name="Grigoriev I.V."/>
            <person name="Nagy L.G."/>
            <person name="Martin F."/>
            <person name="Kauserud H."/>
        </authorList>
    </citation>
    <scope>NUCLEOTIDE SEQUENCE</scope>
    <source>
        <strain evidence="2">9284</strain>
    </source>
</reference>
<dbReference type="Proteomes" id="UP001221142">
    <property type="component" value="Unassembled WGS sequence"/>
</dbReference>
<accession>A0AAD7FMI9</accession>
<gene>
    <name evidence="2" type="ORF">FB45DRAFT_919164</name>
</gene>
<dbReference type="AlphaFoldDB" id="A0AAD7FMI9"/>
<evidence type="ECO:0000256" key="1">
    <source>
        <dbReference type="SAM" id="MobiDB-lite"/>
    </source>
</evidence>
<comment type="caution">
    <text evidence="2">The sequence shown here is derived from an EMBL/GenBank/DDBJ whole genome shotgun (WGS) entry which is preliminary data.</text>
</comment>
<organism evidence="2 3">
    <name type="scientific">Roridomyces roridus</name>
    <dbReference type="NCBI Taxonomy" id="1738132"/>
    <lineage>
        <taxon>Eukaryota</taxon>
        <taxon>Fungi</taxon>
        <taxon>Dikarya</taxon>
        <taxon>Basidiomycota</taxon>
        <taxon>Agaricomycotina</taxon>
        <taxon>Agaricomycetes</taxon>
        <taxon>Agaricomycetidae</taxon>
        <taxon>Agaricales</taxon>
        <taxon>Marasmiineae</taxon>
        <taxon>Mycenaceae</taxon>
        <taxon>Roridomyces</taxon>
    </lineage>
</organism>
<feature type="compositionally biased region" description="Polar residues" evidence="1">
    <location>
        <begin position="23"/>
        <end position="43"/>
    </location>
</feature>
<keyword evidence="3" id="KW-1185">Reference proteome</keyword>
<sequence>MLFPGTRSVRRLLGYLPTRQRGKTSGTSDTNQEESSNTNPGQSDINTGELLLCGTQDALATAYHNLHDTTFKCPCAVLAAQLVQHSRNLPFDLIGSCTSHKMFFIVAALVSTALAQCSLSGYLGAFDSTTGAFVGAVGRTLENSGIFTLDVTGNTANYLGVMGTTNSTSSGDAIVLQIISPVNPTVPFVALVSTTTDCFNVPNPIDNGDAPWVAFVTPSDGSPRGPFPLPADTRTTFPVGYSQLATFCGEPMAWTTRSDFGLEILVPIWTDQNGNQHSLIVMYDVGQNILGVSPTVASYEAANNNSPCEEVVFSIIH</sequence>
<dbReference type="EMBL" id="JARKIF010000010">
    <property type="protein sequence ID" value="KAJ7628749.1"/>
    <property type="molecule type" value="Genomic_DNA"/>
</dbReference>
<evidence type="ECO:0000313" key="3">
    <source>
        <dbReference type="Proteomes" id="UP001221142"/>
    </source>
</evidence>